<evidence type="ECO:0000256" key="1">
    <source>
        <dbReference type="SAM" id="MobiDB-lite"/>
    </source>
</evidence>
<gene>
    <name evidence="2" type="ORF">DERYTH_LOCUS3123</name>
</gene>
<dbReference type="Proteomes" id="UP000789405">
    <property type="component" value="Unassembled WGS sequence"/>
</dbReference>
<comment type="caution">
    <text evidence="2">The sequence shown here is derived from an EMBL/GenBank/DDBJ whole genome shotgun (WGS) entry which is preliminary data.</text>
</comment>
<feature type="compositionally biased region" description="Basic residues" evidence="1">
    <location>
        <begin position="114"/>
        <end position="126"/>
    </location>
</feature>
<dbReference type="EMBL" id="CAJVPY010001064">
    <property type="protein sequence ID" value="CAG8505602.1"/>
    <property type="molecule type" value="Genomic_DNA"/>
</dbReference>
<proteinExistence type="predicted"/>
<reference evidence="2" key="1">
    <citation type="submission" date="2021-06" db="EMBL/GenBank/DDBJ databases">
        <authorList>
            <person name="Kallberg Y."/>
            <person name="Tangrot J."/>
            <person name="Rosling A."/>
        </authorList>
    </citation>
    <scope>NUCLEOTIDE SEQUENCE</scope>
    <source>
        <strain evidence="2">MA453B</strain>
    </source>
</reference>
<evidence type="ECO:0000313" key="2">
    <source>
        <dbReference type="EMBL" id="CAG8505602.1"/>
    </source>
</evidence>
<protein>
    <submittedName>
        <fullName evidence="2">11781_t:CDS:1</fullName>
    </submittedName>
</protein>
<feature type="non-terminal residue" evidence="2">
    <location>
        <position position="1"/>
    </location>
</feature>
<accession>A0A9N8ZSS7</accession>
<feature type="compositionally biased region" description="Acidic residues" evidence="1">
    <location>
        <begin position="138"/>
        <end position="150"/>
    </location>
</feature>
<name>A0A9N8ZSS7_9GLOM</name>
<evidence type="ECO:0000313" key="3">
    <source>
        <dbReference type="Proteomes" id="UP000789405"/>
    </source>
</evidence>
<keyword evidence="3" id="KW-1185">Reference proteome</keyword>
<organism evidence="2 3">
    <name type="scientific">Dentiscutata erythropus</name>
    <dbReference type="NCBI Taxonomy" id="1348616"/>
    <lineage>
        <taxon>Eukaryota</taxon>
        <taxon>Fungi</taxon>
        <taxon>Fungi incertae sedis</taxon>
        <taxon>Mucoromycota</taxon>
        <taxon>Glomeromycotina</taxon>
        <taxon>Glomeromycetes</taxon>
        <taxon>Diversisporales</taxon>
        <taxon>Gigasporaceae</taxon>
        <taxon>Dentiscutata</taxon>
    </lineage>
</organism>
<feature type="region of interest" description="Disordered" evidence="1">
    <location>
        <begin position="109"/>
        <end position="179"/>
    </location>
</feature>
<dbReference type="AlphaFoldDB" id="A0A9N8ZSS7"/>
<dbReference type="OrthoDB" id="2348535at2759"/>
<sequence length="179" mass="20456">KGEEYGLDFTKKWKDQKERLTFCNNVSNQPIALGLYARIQIKQRTSMNVYIIIIGEKMARRALAFKYLYRKKEPQITKYNTDELTNLLMDNVIYSSELSDPCKAMDEREQFSKTSRRRSHTLRVQRPKGIPNWAAGGENEEIYSSEDGNDGGENGGGRNGDDKASGKRLASDIIVERPI</sequence>